<dbReference type="PROSITE" id="PS50097">
    <property type="entry name" value="BTB"/>
    <property type="match status" value="1"/>
</dbReference>
<dbReference type="Gene3D" id="3.30.710.10">
    <property type="entry name" value="Potassium Channel Kv1.1, Chain A"/>
    <property type="match status" value="1"/>
</dbReference>
<keyword evidence="3" id="KW-1185">Reference proteome</keyword>
<proteinExistence type="predicted"/>
<dbReference type="OrthoDB" id="3223751at2759"/>
<dbReference type="SUPFAM" id="SSF54695">
    <property type="entry name" value="POZ domain"/>
    <property type="match status" value="1"/>
</dbReference>
<evidence type="ECO:0000313" key="3">
    <source>
        <dbReference type="Proteomes" id="UP000813824"/>
    </source>
</evidence>
<name>A0A8K0UQW4_9AGAR</name>
<dbReference type="SMART" id="SM00225">
    <property type="entry name" value="BTB"/>
    <property type="match status" value="1"/>
</dbReference>
<dbReference type="InterPro" id="IPR011333">
    <property type="entry name" value="SKP1/BTB/POZ_sf"/>
</dbReference>
<gene>
    <name evidence="2" type="ORF">BXZ70DRAFT_930001</name>
</gene>
<evidence type="ECO:0000259" key="1">
    <source>
        <dbReference type="PROSITE" id="PS50097"/>
    </source>
</evidence>
<sequence length="275" mass="31068">MFSAFQDASLRPLPKLVRTCVPSLPPMSETTSDTLTAAPSPPTAPVISHDVEYYFDDSLVTLQVESVLFKVHRYFFTRDSEFFKGLFSLPQPPNTSEGQTDDSPIKLEGVKVKEFKCLLRFFYTSMYGPTITTLSDWMALLSISTRYVFDRIRDMAIQELSTKGLDPIKKITLANQYSIPQWLPPAYVDLCKRPEPLTEVEACSLGLPTVVRVAKAREIAREKRYIVATQRSYFPHDKIYNFNDSGILEVVQGVWPECVIPSPEAARPSPVFSLP</sequence>
<dbReference type="AlphaFoldDB" id="A0A8K0UQW4"/>
<dbReference type="Proteomes" id="UP000813824">
    <property type="component" value="Unassembled WGS sequence"/>
</dbReference>
<dbReference type="EMBL" id="JAEVFJ010000010">
    <property type="protein sequence ID" value="KAH8102049.1"/>
    <property type="molecule type" value="Genomic_DNA"/>
</dbReference>
<dbReference type="InterPro" id="IPR000210">
    <property type="entry name" value="BTB/POZ_dom"/>
</dbReference>
<organism evidence="2 3">
    <name type="scientific">Cristinia sonorae</name>
    <dbReference type="NCBI Taxonomy" id="1940300"/>
    <lineage>
        <taxon>Eukaryota</taxon>
        <taxon>Fungi</taxon>
        <taxon>Dikarya</taxon>
        <taxon>Basidiomycota</taxon>
        <taxon>Agaricomycotina</taxon>
        <taxon>Agaricomycetes</taxon>
        <taxon>Agaricomycetidae</taxon>
        <taxon>Agaricales</taxon>
        <taxon>Pleurotineae</taxon>
        <taxon>Stephanosporaceae</taxon>
        <taxon>Cristinia</taxon>
    </lineage>
</organism>
<dbReference type="Pfam" id="PF00651">
    <property type="entry name" value="BTB"/>
    <property type="match status" value="1"/>
</dbReference>
<evidence type="ECO:0000313" key="2">
    <source>
        <dbReference type="EMBL" id="KAH8102049.1"/>
    </source>
</evidence>
<feature type="domain" description="BTB" evidence="1">
    <location>
        <begin position="58"/>
        <end position="125"/>
    </location>
</feature>
<accession>A0A8K0UQW4</accession>
<protein>
    <recommendedName>
        <fullName evidence="1">BTB domain-containing protein</fullName>
    </recommendedName>
</protein>
<comment type="caution">
    <text evidence="2">The sequence shown here is derived from an EMBL/GenBank/DDBJ whole genome shotgun (WGS) entry which is preliminary data.</text>
</comment>
<reference evidence="2" key="1">
    <citation type="journal article" date="2021" name="New Phytol.">
        <title>Evolutionary innovations through gain and loss of genes in the ectomycorrhizal Boletales.</title>
        <authorList>
            <person name="Wu G."/>
            <person name="Miyauchi S."/>
            <person name="Morin E."/>
            <person name="Kuo A."/>
            <person name="Drula E."/>
            <person name="Varga T."/>
            <person name="Kohler A."/>
            <person name="Feng B."/>
            <person name="Cao Y."/>
            <person name="Lipzen A."/>
            <person name="Daum C."/>
            <person name="Hundley H."/>
            <person name="Pangilinan J."/>
            <person name="Johnson J."/>
            <person name="Barry K."/>
            <person name="LaButti K."/>
            <person name="Ng V."/>
            <person name="Ahrendt S."/>
            <person name="Min B."/>
            <person name="Choi I.G."/>
            <person name="Park H."/>
            <person name="Plett J.M."/>
            <person name="Magnuson J."/>
            <person name="Spatafora J.W."/>
            <person name="Nagy L.G."/>
            <person name="Henrissat B."/>
            <person name="Grigoriev I.V."/>
            <person name="Yang Z.L."/>
            <person name="Xu J."/>
            <person name="Martin F.M."/>
        </authorList>
    </citation>
    <scope>NUCLEOTIDE SEQUENCE</scope>
    <source>
        <strain evidence="2">KKN 215</strain>
    </source>
</reference>
<dbReference type="CDD" id="cd18186">
    <property type="entry name" value="BTB_POZ_ZBTB_KLHL-like"/>
    <property type="match status" value="1"/>
</dbReference>